<proteinExistence type="inferred from homology"/>
<dbReference type="InterPro" id="IPR007860">
    <property type="entry name" value="DNA_mmatch_repair_MutS_con_dom"/>
</dbReference>
<gene>
    <name evidence="14" type="primary">msh-2</name>
    <name evidence="14" type="ORF">LOC62_02G002356</name>
</gene>
<dbReference type="RefSeq" id="XP_062624850.1">
    <property type="nucleotide sequence ID" value="XM_062768866.1"/>
</dbReference>
<keyword evidence="5 12" id="KW-0227">DNA damage</keyword>
<dbReference type="PANTHER" id="PTHR11361:SF35">
    <property type="entry name" value="DNA MISMATCH REPAIR PROTEIN MSH2"/>
    <property type="match status" value="1"/>
</dbReference>
<dbReference type="Pfam" id="PF05192">
    <property type="entry name" value="MutS_III"/>
    <property type="match status" value="1"/>
</dbReference>
<dbReference type="GO" id="GO:0051053">
    <property type="term" value="P:negative regulation of DNA metabolic process"/>
    <property type="evidence" value="ECO:0007669"/>
    <property type="project" value="UniProtKB-ARBA"/>
</dbReference>
<dbReference type="AlphaFoldDB" id="A0AAF0Y8F7"/>
<dbReference type="Gene3D" id="3.40.1170.10">
    <property type="entry name" value="DNA repair protein MutS, domain I"/>
    <property type="match status" value="1"/>
</dbReference>
<keyword evidence="9" id="KW-0539">Nucleus</keyword>
<dbReference type="FunFam" id="3.40.50.300:FF:000925">
    <property type="entry name" value="DNA mismatch repair protein MSH2"/>
    <property type="match status" value="1"/>
</dbReference>
<evidence type="ECO:0000256" key="10">
    <source>
        <dbReference type="ARBA" id="ARBA00029795"/>
    </source>
</evidence>
<dbReference type="InterPro" id="IPR036187">
    <property type="entry name" value="DNA_mismatch_repair_MutS_sf"/>
</dbReference>
<dbReference type="PIRSF" id="PIRSF005813">
    <property type="entry name" value="MSH2"/>
    <property type="match status" value="1"/>
</dbReference>
<dbReference type="SUPFAM" id="SSF52540">
    <property type="entry name" value="P-loop containing nucleoside triphosphate hydrolases"/>
    <property type="match status" value="1"/>
</dbReference>
<dbReference type="Pfam" id="PF00488">
    <property type="entry name" value="MutS_V"/>
    <property type="match status" value="1"/>
</dbReference>
<keyword evidence="4 12" id="KW-0547">Nucleotide-binding</keyword>
<evidence type="ECO:0000256" key="11">
    <source>
        <dbReference type="ARBA" id="ARBA00073545"/>
    </source>
</evidence>
<dbReference type="GO" id="GO:0140664">
    <property type="term" value="F:ATP-dependent DNA damage sensor activity"/>
    <property type="evidence" value="ECO:0007669"/>
    <property type="project" value="InterPro"/>
</dbReference>
<dbReference type="EMBL" id="CP086715">
    <property type="protein sequence ID" value="WOO78818.1"/>
    <property type="molecule type" value="Genomic_DNA"/>
</dbReference>
<dbReference type="Pfam" id="PF01624">
    <property type="entry name" value="MutS_I"/>
    <property type="match status" value="1"/>
</dbReference>
<organism evidence="14 15">
    <name type="scientific">Vanrija pseudolonga</name>
    <dbReference type="NCBI Taxonomy" id="143232"/>
    <lineage>
        <taxon>Eukaryota</taxon>
        <taxon>Fungi</taxon>
        <taxon>Dikarya</taxon>
        <taxon>Basidiomycota</taxon>
        <taxon>Agaricomycotina</taxon>
        <taxon>Tremellomycetes</taxon>
        <taxon>Trichosporonales</taxon>
        <taxon>Trichosporonaceae</taxon>
        <taxon>Vanrija</taxon>
    </lineage>
</organism>
<evidence type="ECO:0000256" key="12">
    <source>
        <dbReference type="RuleBase" id="RU003756"/>
    </source>
</evidence>
<dbReference type="PANTHER" id="PTHR11361">
    <property type="entry name" value="DNA MISMATCH REPAIR PROTEIN MUTS FAMILY MEMBER"/>
    <property type="match status" value="1"/>
</dbReference>
<keyword evidence="6" id="KW-0067">ATP-binding</keyword>
<evidence type="ECO:0000313" key="15">
    <source>
        <dbReference type="Proteomes" id="UP000827549"/>
    </source>
</evidence>
<keyword evidence="8 12" id="KW-0234">DNA repair</keyword>
<dbReference type="FunFam" id="3.40.1170.10:FF:000003">
    <property type="entry name" value="DNA mismatch repair protein"/>
    <property type="match status" value="1"/>
</dbReference>
<dbReference type="Gene3D" id="3.30.420.110">
    <property type="entry name" value="MutS, connector domain"/>
    <property type="match status" value="1"/>
</dbReference>
<dbReference type="InterPro" id="IPR036678">
    <property type="entry name" value="MutS_con_dom_sf"/>
</dbReference>
<dbReference type="FunFam" id="1.10.1420.10:FF:000003">
    <property type="entry name" value="DNA mismatch repair protein"/>
    <property type="match status" value="1"/>
</dbReference>
<dbReference type="InterPro" id="IPR007696">
    <property type="entry name" value="DNA_mismatch_repair_MutS_core"/>
</dbReference>
<evidence type="ECO:0000256" key="7">
    <source>
        <dbReference type="ARBA" id="ARBA00023125"/>
    </source>
</evidence>
<dbReference type="InterPro" id="IPR011184">
    <property type="entry name" value="DNA_mismatch_repair_Msh2"/>
</dbReference>
<sequence length="946" mass="106083">MPMYDKESSAAKPQFEMDKDQEDRFVRFVERMPARTDGLVRLFDRGDYFSAHGPDALLIAEQVYKTTNVLKYLGSPSARPGSSSSAKGLPSATVSMTLAKAFLRDCLTTKQMRVEIYEPVDGAGGRKNHTQWHLAKQASPGNLSQVEDLLFAHEDLLANAVSMALRVYIKDGVRTVGAAFVDVQDKTIGVAEFPEDEHYGNTESLIIQLGIKECIMQEDAKHVDHELAKVRTLVERCGVIVTERKASEFQPSSVVQDLGRLLNDTHPSVLPEHDLKQAMSALSALIAYLGLLSDSLVHGTFKLHNHDLSQYMKLDASALKALNLMPNPELGGNKNMSLYGLLNYCRTSQGQRLLARWLKQPLVNLHSILERQNIVGMFVDDTVTRATIQDDCLKKIPDFHRISKRFHRGQAGLEDVVRVYQAVQVLPRIIGYLDEVKDANPEHGQVLDTRFTDALRGHSDMLDKYAEMVENTIDLDELQNHNFVLLPTLDNELQRYRDDLIGVRDQLDAEHKRVGRALGLDLDKKLHLENHQVYKYSFRITKAEAGLIRNKKQYIELSTQKSGTIFTTETLRELSEQFSDLQEGYEQKQRHLVKEVVQIAASYIPVFEQLDDLIAALDVILSFAQIAVSAPIPYIKPTIKEKGSGDVVITGARHPCLEVQDDIQFIANDHEMRKGESEFHVITGPNMGGKSTYIRQLGTIALMAQVGCFVPADSAELPIFDCILARVGAGDSQLKGVSTFMAEMLETATILRSATRDSLIIIDELGRGTSTYDGFGLAWAISEHIANNIRCFCLFATHFHELTTLADQLEWVKNLQVRAEVRQAPEGSKQDREITLLYQVVDGHSDQSFGIHVAELARFPESVVKLAKRKAEELEDFGDGPAPEPKLPKTEVEAGTELMRSFLETWRSRTEGASEEQQLEELRRTANEFKDRFDGNAWVQKAIEGL</sequence>
<dbReference type="PROSITE" id="PS00486">
    <property type="entry name" value="DNA_MISMATCH_REPAIR_2"/>
    <property type="match status" value="1"/>
</dbReference>
<evidence type="ECO:0000313" key="14">
    <source>
        <dbReference type="EMBL" id="WOO78818.1"/>
    </source>
</evidence>
<dbReference type="GO" id="GO:0006312">
    <property type="term" value="P:mitotic recombination"/>
    <property type="evidence" value="ECO:0007669"/>
    <property type="project" value="TreeGrafter"/>
</dbReference>
<dbReference type="NCBIfam" id="NF003810">
    <property type="entry name" value="PRK05399.1"/>
    <property type="match status" value="1"/>
</dbReference>
<dbReference type="Gene3D" id="1.10.1420.10">
    <property type="match status" value="2"/>
</dbReference>
<dbReference type="GO" id="GO:0030983">
    <property type="term" value="F:mismatched DNA binding"/>
    <property type="evidence" value="ECO:0007669"/>
    <property type="project" value="InterPro"/>
</dbReference>
<dbReference type="InterPro" id="IPR045076">
    <property type="entry name" value="MutS"/>
</dbReference>
<evidence type="ECO:0000256" key="9">
    <source>
        <dbReference type="ARBA" id="ARBA00023242"/>
    </source>
</evidence>
<dbReference type="CDD" id="cd03285">
    <property type="entry name" value="ABC_MSH2_euk"/>
    <property type="match status" value="1"/>
</dbReference>
<dbReference type="FunFam" id="3.30.420.110:FF:000002">
    <property type="entry name" value="DNA mismatch repair protein"/>
    <property type="match status" value="1"/>
</dbReference>
<dbReference type="InterPro" id="IPR032642">
    <property type="entry name" value="Msh2_ATP-bd"/>
</dbReference>
<dbReference type="InterPro" id="IPR000432">
    <property type="entry name" value="DNA_mismatch_repair_MutS_C"/>
</dbReference>
<dbReference type="GO" id="GO:0032301">
    <property type="term" value="C:MutSalpha complex"/>
    <property type="evidence" value="ECO:0007669"/>
    <property type="project" value="TreeGrafter"/>
</dbReference>
<dbReference type="InterPro" id="IPR016151">
    <property type="entry name" value="DNA_mismatch_repair_MutS_N"/>
</dbReference>
<dbReference type="GO" id="GO:0005524">
    <property type="term" value="F:ATP binding"/>
    <property type="evidence" value="ECO:0007669"/>
    <property type="project" value="UniProtKB-KW"/>
</dbReference>
<name>A0AAF0Y8F7_9TREE</name>
<keyword evidence="7 12" id="KW-0238">DNA-binding</keyword>
<evidence type="ECO:0000256" key="5">
    <source>
        <dbReference type="ARBA" id="ARBA00022763"/>
    </source>
</evidence>
<protein>
    <recommendedName>
        <fullName evidence="11">DNA mismatch repair protein MSH2</fullName>
    </recommendedName>
    <alternativeName>
        <fullName evidence="3">DNA mismatch repair protein Msh2</fullName>
    </alternativeName>
    <alternativeName>
        <fullName evidence="10">MutS protein homolog 2</fullName>
    </alternativeName>
</protein>
<evidence type="ECO:0000256" key="4">
    <source>
        <dbReference type="ARBA" id="ARBA00022741"/>
    </source>
</evidence>
<dbReference type="SUPFAM" id="SSF48334">
    <property type="entry name" value="DNA repair protein MutS, domain III"/>
    <property type="match status" value="1"/>
</dbReference>
<dbReference type="GeneID" id="87805604"/>
<dbReference type="Pfam" id="PF05188">
    <property type="entry name" value="MutS_II"/>
    <property type="match status" value="1"/>
</dbReference>
<dbReference type="InterPro" id="IPR007695">
    <property type="entry name" value="DNA_mismatch_repair_MutS-lik_N"/>
</dbReference>
<comment type="subcellular location">
    <subcellularLocation>
        <location evidence="1">Nucleus</location>
    </subcellularLocation>
</comment>
<evidence type="ECO:0000256" key="1">
    <source>
        <dbReference type="ARBA" id="ARBA00004123"/>
    </source>
</evidence>
<feature type="domain" description="DNA mismatch repair proteins mutS family" evidence="13">
    <location>
        <begin position="758"/>
        <end position="774"/>
    </location>
</feature>
<dbReference type="GO" id="GO:0006298">
    <property type="term" value="P:mismatch repair"/>
    <property type="evidence" value="ECO:0007669"/>
    <property type="project" value="InterPro"/>
</dbReference>
<evidence type="ECO:0000256" key="2">
    <source>
        <dbReference type="ARBA" id="ARBA00006271"/>
    </source>
</evidence>
<dbReference type="Proteomes" id="UP000827549">
    <property type="component" value="Chromosome 2"/>
</dbReference>
<comment type="similarity">
    <text evidence="2 12">Belongs to the DNA mismatch repair MutS family.</text>
</comment>
<dbReference type="Pfam" id="PF05190">
    <property type="entry name" value="MutS_IV"/>
    <property type="match status" value="1"/>
</dbReference>
<evidence type="ECO:0000256" key="8">
    <source>
        <dbReference type="ARBA" id="ARBA00023204"/>
    </source>
</evidence>
<evidence type="ECO:0000256" key="3">
    <source>
        <dbReference type="ARBA" id="ARBA00019549"/>
    </source>
</evidence>
<dbReference type="InterPro" id="IPR027417">
    <property type="entry name" value="P-loop_NTPase"/>
</dbReference>
<comment type="function">
    <text evidence="12">Component of the post-replicative DNA mismatch repair system (MMR).</text>
</comment>
<evidence type="ECO:0000259" key="13">
    <source>
        <dbReference type="PROSITE" id="PS00486"/>
    </source>
</evidence>
<dbReference type="SMART" id="SM00534">
    <property type="entry name" value="MUTSac"/>
    <property type="match status" value="1"/>
</dbReference>
<dbReference type="SUPFAM" id="SSF53150">
    <property type="entry name" value="DNA repair protein MutS, domain II"/>
    <property type="match status" value="1"/>
</dbReference>
<evidence type="ECO:0000256" key="6">
    <source>
        <dbReference type="ARBA" id="ARBA00022840"/>
    </source>
</evidence>
<dbReference type="Gene3D" id="3.40.50.300">
    <property type="entry name" value="P-loop containing nucleotide triphosphate hydrolases"/>
    <property type="match status" value="1"/>
</dbReference>
<accession>A0AAF0Y8F7</accession>
<keyword evidence="15" id="KW-1185">Reference proteome</keyword>
<dbReference type="SMART" id="SM00533">
    <property type="entry name" value="MUTSd"/>
    <property type="match status" value="1"/>
</dbReference>
<reference evidence="14" key="1">
    <citation type="submission" date="2023-10" db="EMBL/GenBank/DDBJ databases">
        <authorList>
            <person name="Noh H."/>
        </authorList>
    </citation>
    <scope>NUCLEOTIDE SEQUENCE</scope>
    <source>
        <strain evidence="14">DUCC4014</strain>
    </source>
</reference>
<dbReference type="InterPro" id="IPR007861">
    <property type="entry name" value="DNA_mismatch_repair_MutS_clamp"/>
</dbReference>